<dbReference type="Proteomes" id="UP000238348">
    <property type="component" value="Chromosome"/>
</dbReference>
<feature type="compositionally biased region" description="Basic and acidic residues" evidence="1">
    <location>
        <begin position="311"/>
        <end position="320"/>
    </location>
</feature>
<dbReference type="GO" id="GO:0004803">
    <property type="term" value="F:transposase activity"/>
    <property type="evidence" value="ECO:0007669"/>
    <property type="project" value="InterPro"/>
</dbReference>
<sequence length="320" mass="35329">MFGVLTRLFVESVERFYEERAARRGACGAVKSGAVTAVQRTSGDMRLNPHLHVVFLDGAYHEDGTELVWTELGQLRTGEVGQVLEHAVGRMLRTLRRHGHLEIEHDAVEDGEPEAALCASAVSGREPRHTSSPRNGSAGSRRLLRARSRTTSRCALRSMASPCTQRRAPVRTMPRRGRRCCVTCCDPRSQSQRSASSRSRTAWCGSRGGAPSLTGLSRWTWIRSRSCAASRPASRRRAFTPSSTRACSPRQVAHVGAQAHRTAPCEATRAYEGGRRRRFETQAWRLSAVGRALAPHMCDRRPRVPNLQGADEARRHGASS</sequence>
<feature type="region of interest" description="Disordered" evidence="1">
    <location>
        <begin position="299"/>
        <end position="320"/>
    </location>
</feature>
<dbReference type="InterPro" id="IPR007069">
    <property type="entry name" value="Transposase_32"/>
</dbReference>
<evidence type="ECO:0000313" key="4">
    <source>
        <dbReference type="Proteomes" id="UP000238348"/>
    </source>
</evidence>
<dbReference type="GO" id="GO:0003677">
    <property type="term" value="F:DNA binding"/>
    <property type="evidence" value="ECO:0007669"/>
    <property type="project" value="InterPro"/>
</dbReference>
<accession>A0A2L0EHL6</accession>
<feature type="domain" description="Transposase IS801/IS1294" evidence="2">
    <location>
        <begin position="33"/>
        <end position="120"/>
    </location>
</feature>
<dbReference type="EMBL" id="CP012673">
    <property type="protein sequence ID" value="AUX38795.1"/>
    <property type="molecule type" value="Genomic_DNA"/>
</dbReference>
<name>A0A2L0EHL6_SORCE</name>
<evidence type="ECO:0000259" key="2">
    <source>
        <dbReference type="Pfam" id="PF04986"/>
    </source>
</evidence>
<protein>
    <recommendedName>
        <fullName evidence="2">Transposase IS801/IS1294 domain-containing protein</fullName>
    </recommendedName>
</protein>
<evidence type="ECO:0000313" key="3">
    <source>
        <dbReference type="EMBL" id="AUX38795.1"/>
    </source>
</evidence>
<gene>
    <name evidence="3" type="ORF">SOCE26_001730</name>
</gene>
<organism evidence="3 4">
    <name type="scientific">Sorangium cellulosum</name>
    <name type="common">Polyangium cellulosum</name>
    <dbReference type="NCBI Taxonomy" id="56"/>
    <lineage>
        <taxon>Bacteria</taxon>
        <taxon>Pseudomonadati</taxon>
        <taxon>Myxococcota</taxon>
        <taxon>Polyangia</taxon>
        <taxon>Polyangiales</taxon>
        <taxon>Polyangiaceae</taxon>
        <taxon>Sorangium</taxon>
    </lineage>
</organism>
<feature type="region of interest" description="Disordered" evidence="1">
    <location>
        <begin position="120"/>
        <end position="147"/>
    </location>
</feature>
<dbReference type="GO" id="GO:0006313">
    <property type="term" value="P:DNA transposition"/>
    <property type="evidence" value="ECO:0007669"/>
    <property type="project" value="InterPro"/>
</dbReference>
<dbReference type="Pfam" id="PF04986">
    <property type="entry name" value="Y2_Tnp"/>
    <property type="match status" value="1"/>
</dbReference>
<proteinExistence type="predicted"/>
<reference evidence="3 4" key="1">
    <citation type="submission" date="2015-09" db="EMBL/GenBank/DDBJ databases">
        <title>Sorangium comparison.</title>
        <authorList>
            <person name="Zaburannyi N."/>
            <person name="Bunk B."/>
            <person name="Overmann J."/>
            <person name="Mueller R."/>
        </authorList>
    </citation>
    <scope>NUCLEOTIDE SEQUENCE [LARGE SCALE GENOMIC DNA]</scope>
    <source>
        <strain evidence="3 4">So ce26</strain>
    </source>
</reference>
<evidence type="ECO:0000256" key="1">
    <source>
        <dbReference type="SAM" id="MobiDB-lite"/>
    </source>
</evidence>
<dbReference type="AlphaFoldDB" id="A0A2L0EHL6"/>